<dbReference type="EMBL" id="AP024488">
    <property type="protein sequence ID" value="BCS94749.1"/>
    <property type="molecule type" value="Genomic_DNA"/>
</dbReference>
<evidence type="ECO:0000313" key="2">
    <source>
        <dbReference type="Proteomes" id="UP001320148"/>
    </source>
</evidence>
<keyword evidence="2" id="KW-1185">Reference proteome</keyword>
<organism evidence="1 2">
    <name type="scientific">Desulfoluna limicola</name>
    <dbReference type="NCBI Taxonomy" id="2810562"/>
    <lineage>
        <taxon>Bacteria</taxon>
        <taxon>Pseudomonadati</taxon>
        <taxon>Thermodesulfobacteriota</taxon>
        <taxon>Desulfobacteria</taxon>
        <taxon>Desulfobacterales</taxon>
        <taxon>Desulfolunaceae</taxon>
        <taxon>Desulfoluna</taxon>
    </lineage>
</organism>
<proteinExistence type="predicted"/>
<protein>
    <submittedName>
        <fullName evidence="1">Uncharacterized protein</fullName>
    </submittedName>
</protein>
<name>A0ABM7PB22_9BACT</name>
<gene>
    <name evidence="1" type="ORF">DSLASN_03810</name>
</gene>
<accession>A0ABM7PB22</accession>
<dbReference type="Proteomes" id="UP001320148">
    <property type="component" value="Chromosome"/>
</dbReference>
<dbReference type="RefSeq" id="WP_236891046.1">
    <property type="nucleotide sequence ID" value="NZ_AP024488.1"/>
</dbReference>
<sequence length="129" mass="15018">MSTLSDTEIERAKNKTKYSLDSAHHEHNDCIRIAYEWLDAQEKIKNPTTKTYALKHIIEKWAGRYVSTSDVEVAAVMHPDINGTYPHFNISARLTEPSIKRLKALPEAFKHSYRDRYDPSVYKLHEQES</sequence>
<reference evidence="1 2" key="1">
    <citation type="submission" date="2021-02" db="EMBL/GenBank/DDBJ databases">
        <title>Complete genome of Desulfoluna sp. strain ASN36.</title>
        <authorList>
            <person name="Takahashi A."/>
            <person name="Kojima H."/>
            <person name="Fukui M."/>
        </authorList>
    </citation>
    <scope>NUCLEOTIDE SEQUENCE [LARGE SCALE GENOMIC DNA]</scope>
    <source>
        <strain evidence="1 2">ASN36</strain>
    </source>
</reference>
<evidence type="ECO:0000313" key="1">
    <source>
        <dbReference type="EMBL" id="BCS94749.1"/>
    </source>
</evidence>